<proteinExistence type="inferred from homology"/>
<dbReference type="Proteomes" id="UP000695562">
    <property type="component" value="Unassembled WGS sequence"/>
</dbReference>
<evidence type="ECO:0000256" key="6">
    <source>
        <dbReference type="SAM" id="MobiDB-lite"/>
    </source>
</evidence>
<feature type="region of interest" description="Disordered" evidence="6">
    <location>
        <begin position="193"/>
        <end position="335"/>
    </location>
</feature>
<evidence type="ECO:0000256" key="5">
    <source>
        <dbReference type="ARBA" id="ARBA00023242"/>
    </source>
</evidence>
<dbReference type="PANTHER" id="PTHR12709">
    <property type="entry name" value="DNA-DIRECTED RNA POLYMERASE II, III"/>
    <property type="match status" value="1"/>
</dbReference>
<dbReference type="Pfam" id="PF03876">
    <property type="entry name" value="SHS2_Rpb7-N"/>
    <property type="match status" value="1"/>
</dbReference>
<feature type="compositionally biased region" description="Low complexity" evidence="6">
    <location>
        <begin position="312"/>
        <end position="323"/>
    </location>
</feature>
<dbReference type="InterPro" id="IPR005576">
    <property type="entry name" value="Rpb7-like_N"/>
</dbReference>
<evidence type="ECO:0000313" key="9">
    <source>
        <dbReference type="Proteomes" id="UP000695562"/>
    </source>
</evidence>
<evidence type="ECO:0000256" key="3">
    <source>
        <dbReference type="ARBA" id="ARBA00022478"/>
    </source>
</evidence>
<feature type="domain" description="S1 motif" evidence="7">
    <location>
        <begin position="96"/>
        <end position="175"/>
    </location>
</feature>
<comment type="caution">
    <text evidence="8">The sequence shown here is derived from an EMBL/GenBank/DDBJ whole genome shotgun (WGS) entry which is preliminary data.</text>
</comment>
<dbReference type="GO" id="GO:0006362">
    <property type="term" value="P:transcription elongation by RNA polymerase I"/>
    <property type="evidence" value="ECO:0007669"/>
    <property type="project" value="TreeGrafter"/>
</dbReference>
<keyword evidence="5" id="KW-0539">Nucleus</keyword>
<feature type="compositionally biased region" description="Low complexity" evidence="6">
    <location>
        <begin position="193"/>
        <end position="235"/>
    </location>
</feature>
<keyword evidence="3" id="KW-0240">DNA-directed RNA polymerase</keyword>
<protein>
    <recommendedName>
        <fullName evidence="7">S1 motif domain-containing protein</fullName>
    </recommendedName>
</protein>
<organism evidence="8 9">
    <name type="scientific">Polysphondylium violaceum</name>
    <dbReference type="NCBI Taxonomy" id="133409"/>
    <lineage>
        <taxon>Eukaryota</taxon>
        <taxon>Amoebozoa</taxon>
        <taxon>Evosea</taxon>
        <taxon>Eumycetozoa</taxon>
        <taxon>Dictyostelia</taxon>
        <taxon>Dictyosteliales</taxon>
        <taxon>Dictyosteliaceae</taxon>
        <taxon>Polysphondylium</taxon>
    </lineage>
</organism>
<dbReference type="InterPro" id="IPR003029">
    <property type="entry name" value="S1_domain"/>
</dbReference>
<dbReference type="AlphaFoldDB" id="A0A8J4UY64"/>
<accession>A0A8J4UY64</accession>
<dbReference type="CDD" id="cd04328">
    <property type="entry name" value="RNAP_I_Rpa43_N"/>
    <property type="match status" value="1"/>
</dbReference>
<evidence type="ECO:0000313" key="8">
    <source>
        <dbReference type="EMBL" id="KAF2071503.1"/>
    </source>
</evidence>
<feature type="compositionally biased region" description="Basic and acidic residues" evidence="6">
    <location>
        <begin position="236"/>
        <end position="253"/>
    </location>
</feature>
<dbReference type="InterPro" id="IPR045113">
    <property type="entry name" value="Rpb7-like"/>
</dbReference>
<dbReference type="Gene3D" id="2.40.50.1060">
    <property type="match status" value="1"/>
</dbReference>
<comment type="subcellular location">
    <subcellularLocation>
        <location evidence="1">Nucleus</location>
        <location evidence="1">Nucleolus</location>
    </subcellularLocation>
</comment>
<dbReference type="InterPro" id="IPR036898">
    <property type="entry name" value="RNA_pol_Rpb7-like_N_sf"/>
</dbReference>
<sequence>MKSTSPTLFQPIENCFEEVRVKLNLQLPPMDTGSLCNGTKAMLDRLIFRYKKELDGIIISYYDIVHTDKEAKIFYDSPYLGINIQVKFLVFKPFNGLLLNGVVKRVSSTHISLLVFGIISASIPKTSIPKDFVFDHSANMFVKKQSKAKISVGTKIAFKVLDVSADRHNISIQGDMTDSSTGIIGFDENAEFSNNYSNNKTPTKNNKQQQTPNKSNEASAATPSKESTPTSSKAESSSDDKEQDSKKRKKDSDSESESDSSSSESESASSSSDSSSSESSSESEDERKKKKAKTTKQASTKNVKKSSKKSSSDSSSSDSSSSESESDKKKKKKSK</sequence>
<dbReference type="InterPro" id="IPR012340">
    <property type="entry name" value="NA-bd_OB-fold"/>
</dbReference>
<name>A0A8J4UY64_9MYCE</name>
<evidence type="ECO:0000256" key="1">
    <source>
        <dbReference type="ARBA" id="ARBA00004604"/>
    </source>
</evidence>
<dbReference type="GO" id="GO:0006352">
    <property type="term" value="P:DNA-templated transcription initiation"/>
    <property type="evidence" value="ECO:0007669"/>
    <property type="project" value="InterPro"/>
</dbReference>
<dbReference type="PANTHER" id="PTHR12709:SF5">
    <property type="entry name" value="DNA-DIRECTED RNA POLYMERASE I SUBUNIT RPA43"/>
    <property type="match status" value="1"/>
</dbReference>
<gene>
    <name evidence="8" type="ORF">CYY_007181</name>
</gene>
<dbReference type="GO" id="GO:0003676">
    <property type="term" value="F:nucleic acid binding"/>
    <property type="evidence" value="ECO:0007669"/>
    <property type="project" value="InterPro"/>
</dbReference>
<keyword evidence="4" id="KW-0804">Transcription</keyword>
<evidence type="ECO:0000259" key="7">
    <source>
        <dbReference type="PROSITE" id="PS50126"/>
    </source>
</evidence>
<dbReference type="PROSITE" id="PS50126">
    <property type="entry name" value="S1"/>
    <property type="match status" value="1"/>
</dbReference>
<feature type="compositionally biased region" description="Low complexity" evidence="6">
    <location>
        <begin position="259"/>
        <end position="280"/>
    </location>
</feature>
<evidence type="ECO:0000256" key="4">
    <source>
        <dbReference type="ARBA" id="ARBA00023163"/>
    </source>
</evidence>
<comment type="similarity">
    <text evidence="2">Belongs to the eukaryotic RPA43 RNA polymerase subunit family.</text>
</comment>
<dbReference type="GO" id="GO:0005736">
    <property type="term" value="C:RNA polymerase I complex"/>
    <property type="evidence" value="ECO:0007669"/>
    <property type="project" value="TreeGrafter"/>
</dbReference>
<dbReference type="EMBL" id="AJWJ01000368">
    <property type="protein sequence ID" value="KAF2071503.1"/>
    <property type="molecule type" value="Genomic_DNA"/>
</dbReference>
<reference evidence="8" key="1">
    <citation type="submission" date="2020-01" db="EMBL/GenBank/DDBJ databases">
        <title>Development of genomics and gene disruption for Polysphondylium violaceum indicates a role for the polyketide synthase stlB in stalk morphogenesis.</title>
        <authorList>
            <person name="Narita B."/>
            <person name="Kawabe Y."/>
            <person name="Kin K."/>
            <person name="Saito T."/>
            <person name="Gibbs R."/>
            <person name="Kuspa A."/>
            <person name="Muzny D."/>
            <person name="Queller D."/>
            <person name="Richards S."/>
            <person name="Strassman J."/>
            <person name="Sucgang R."/>
            <person name="Worley K."/>
            <person name="Schaap P."/>
        </authorList>
    </citation>
    <scope>NUCLEOTIDE SEQUENCE</scope>
    <source>
        <strain evidence="8">QSvi11</strain>
    </source>
</reference>
<dbReference type="InterPro" id="IPR041901">
    <property type="entry name" value="RNAP_I_Rpa43_N"/>
</dbReference>
<dbReference type="Gene3D" id="3.30.1490.120">
    <property type="entry name" value="RNA polymerase Rpb7-like, N-terminal domain"/>
    <property type="match status" value="1"/>
</dbReference>
<dbReference type="SUPFAM" id="SSF50249">
    <property type="entry name" value="Nucleic acid-binding proteins"/>
    <property type="match status" value="1"/>
</dbReference>
<keyword evidence="9" id="KW-1185">Reference proteome</keyword>
<evidence type="ECO:0000256" key="2">
    <source>
        <dbReference type="ARBA" id="ARBA00005930"/>
    </source>
</evidence>
<dbReference type="OrthoDB" id="10250504at2759"/>